<evidence type="ECO:0000256" key="1">
    <source>
        <dbReference type="SAM" id="MobiDB-lite"/>
    </source>
</evidence>
<evidence type="ECO:0000313" key="3">
    <source>
        <dbReference type="Proteomes" id="UP000267096"/>
    </source>
</evidence>
<dbReference type="EMBL" id="UYRR01031511">
    <property type="protein sequence ID" value="VDK50668.1"/>
    <property type="molecule type" value="Genomic_DNA"/>
</dbReference>
<accession>A0A0M3K0P8</accession>
<sequence>MPHLPRLPHGLDNLPVPNLPNGKHPPGSVGGLWPDFPHFPPFSSHRLPQSPHPSNRPTLNIPGKSPDGSGLWPFHSLNISHPDESHQPMQPNNLPISDAPNRIHPELGNHPQSPCEPEDCKDIADSDVCEMLAPICVDTKVDFMINMIKCKAQRRDEAIIHYQKVISWLRKSRRVALISSVNELSEWINETSQIRNIFFDDPMMQLEIEQLFRISHSGQDSVCKELFSRSKSFH</sequence>
<dbReference type="OrthoDB" id="10594762at2759"/>
<reference evidence="4" key="1">
    <citation type="submission" date="2017-02" db="UniProtKB">
        <authorList>
            <consortium name="WormBaseParasite"/>
        </authorList>
    </citation>
    <scope>IDENTIFICATION</scope>
</reference>
<evidence type="ECO:0000313" key="4">
    <source>
        <dbReference type="WBParaSite" id="ASIM_0001439401-mRNA-1"/>
    </source>
</evidence>
<dbReference type="Proteomes" id="UP000267096">
    <property type="component" value="Unassembled WGS sequence"/>
</dbReference>
<reference evidence="2 3" key="2">
    <citation type="submission" date="2018-11" db="EMBL/GenBank/DDBJ databases">
        <authorList>
            <consortium name="Pathogen Informatics"/>
        </authorList>
    </citation>
    <scope>NUCLEOTIDE SEQUENCE [LARGE SCALE GENOMIC DNA]</scope>
</reference>
<evidence type="ECO:0000313" key="2">
    <source>
        <dbReference type="EMBL" id="VDK50668.1"/>
    </source>
</evidence>
<gene>
    <name evidence="2" type="ORF">ASIM_LOCUS13821</name>
</gene>
<dbReference type="WBParaSite" id="ASIM_0001439401-mRNA-1">
    <property type="protein sequence ID" value="ASIM_0001439401-mRNA-1"/>
    <property type="gene ID" value="ASIM_0001439401"/>
</dbReference>
<proteinExistence type="predicted"/>
<protein>
    <submittedName>
        <fullName evidence="4">LD16921p (inferred by orthology to a D. melanogaster protein)</fullName>
    </submittedName>
</protein>
<feature type="region of interest" description="Disordered" evidence="1">
    <location>
        <begin position="1"/>
        <end position="72"/>
    </location>
</feature>
<dbReference type="AlphaFoldDB" id="A0A0M3K0P8"/>
<name>A0A0M3K0P8_ANISI</name>
<organism evidence="4">
    <name type="scientific">Anisakis simplex</name>
    <name type="common">Herring worm</name>
    <dbReference type="NCBI Taxonomy" id="6269"/>
    <lineage>
        <taxon>Eukaryota</taxon>
        <taxon>Metazoa</taxon>
        <taxon>Ecdysozoa</taxon>
        <taxon>Nematoda</taxon>
        <taxon>Chromadorea</taxon>
        <taxon>Rhabditida</taxon>
        <taxon>Spirurina</taxon>
        <taxon>Ascaridomorpha</taxon>
        <taxon>Ascaridoidea</taxon>
        <taxon>Anisakidae</taxon>
        <taxon>Anisakis</taxon>
        <taxon>Anisakis simplex complex</taxon>
    </lineage>
</organism>
<keyword evidence="3" id="KW-1185">Reference proteome</keyword>